<sequence>MIEAQILSLLYNHLNQPLSGQIIADQLGISRNAVWKTIEHLRLLGYKISTHHKKGYQLDDAIGTLHDSQLQALLHHQIPNIKINILDEATSTNDLAKQAISQNRTTQLFITQKQTQGRGRLGKHFYSDLDHGLYFSLAFKPNPKHQEFIPLYTLATAAALVQTLETYVNEAIGIKWVNDLFYQGKKIAGILSEASTNLENGEVAYIIIGVGINLAGNFQTAQADVQNVAGTLFGEQLPKDFNYNQFLADSLIRLYHYHLQLDQKTFLPFYNQRLLGRNQRVSFQEADQSMSTAIIRSINDSGHLIVEQNGKERALISQQISLSSHQFTQKRM</sequence>
<feature type="domain" description="Helix-turn-helix type 11" evidence="3">
    <location>
        <begin position="4"/>
        <end position="57"/>
    </location>
</feature>
<dbReference type="InterPro" id="IPR045864">
    <property type="entry name" value="aa-tRNA-synth_II/BPL/LPL"/>
</dbReference>
<evidence type="ECO:0000259" key="2">
    <source>
        <dbReference type="Pfam" id="PF03099"/>
    </source>
</evidence>
<dbReference type="GO" id="GO:0004077">
    <property type="term" value="F:biotin--[biotin carboxyl-carrier protein] ligase activity"/>
    <property type="evidence" value="ECO:0007669"/>
    <property type="project" value="UniProtKB-EC"/>
</dbReference>
<dbReference type="SUPFAM" id="SSF46785">
    <property type="entry name" value="Winged helix' DNA-binding domain"/>
    <property type="match status" value="1"/>
</dbReference>
<accession>A0ABY5P2P3</accession>
<protein>
    <submittedName>
        <fullName evidence="4">Biotin--[acetyl-CoA-carboxylase] ligase</fullName>
        <ecNumber evidence="4">6.3.4.15</ecNumber>
    </submittedName>
</protein>
<keyword evidence="1 4" id="KW-0436">Ligase</keyword>
<name>A0ABY5P2P3_9LACT</name>
<dbReference type="InterPro" id="IPR013196">
    <property type="entry name" value="HTH_11"/>
</dbReference>
<dbReference type="EC" id="6.3.4.15" evidence="4"/>
<feature type="domain" description="BPL/LPL catalytic" evidence="2">
    <location>
        <begin position="90"/>
        <end position="213"/>
    </location>
</feature>
<dbReference type="PANTHER" id="PTHR12835">
    <property type="entry name" value="BIOTIN PROTEIN LIGASE"/>
    <property type="match status" value="1"/>
</dbReference>
<keyword evidence="5" id="KW-1185">Reference proteome</keyword>
<dbReference type="InterPro" id="IPR036388">
    <property type="entry name" value="WH-like_DNA-bd_sf"/>
</dbReference>
<evidence type="ECO:0000256" key="1">
    <source>
        <dbReference type="ARBA" id="ARBA00022598"/>
    </source>
</evidence>
<gene>
    <name evidence="4" type="ORF">NRE15_08690</name>
</gene>
<dbReference type="NCBIfam" id="TIGR00121">
    <property type="entry name" value="birA_ligase"/>
    <property type="match status" value="1"/>
</dbReference>
<dbReference type="InterPro" id="IPR004408">
    <property type="entry name" value="Biotin_CoA_COase_ligase"/>
</dbReference>
<dbReference type="InterPro" id="IPR004143">
    <property type="entry name" value="BPL_LPL_catalytic"/>
</dbReference>
<dbReference type="Pfam" id="PF08279">
    <property type="entry name" value="HTH_11"/>
    <property type="match status" value="1"/>
</dbReference>
<dbReference type="PANTHER" id="PTHR12835:SF5">
    <property type="entry name" value="BIOTIN--PROTEIN LIGASE"/>
    <property type="match status" value="1"/>
</dbReference>
<dbReference type="SUPFAM" id="SSF55681">
    <property type="entry name" value="Class II aaRS and biotin synthetases"/>
    <property type="match status" value="1"/>
</dbReference>
<dbReference type="Proteomes" id="UP001315967">
    <property type="component" value="Chromosome"/>
</dbReference>
<evidence type="ECO:0000313" key="4">
    <source>
        <dbReference type="EMBL" id="UUX32992.1"/>
    </source>
</evidence>
<proteinExistence type="predicted"/>
<dbReference type="Gene3D" id="3.30.930.10">
    <property type="entry name" value="Bira Bifunctional Protein, Domain 2"/>
    <property type="match status" value="1"/>
</dbReference>
<dbReference type="CDD" id="cd16442">
    <property type="entry name" value="BPL"/>
    <property type="match status" value="1"/>
</dbReference>
<evidence type="ECO:0000313" key="5">
    <source>
        <dbReference type="Proteomes" id="UP001315967"/>
    </source>
</evidence>
<reference evidence="4 5" key="1">
    <citation type="submission" date="2022-08" db="EMBL/GenBank/DDBJ databases">
        <title>Aerococcaceae sp. nov isolated from spoiled eye mask.</title>
        <authorList>
            <person name="Zhou G."/>
            <person name="Xie X.-B."/>
            <person name="Shi Q.-S."/>
            <person name="Wang Y.-S."/>
            <person name="Wen X."/>
            <person name="Peng H."/>
            <person name="Yang X.-J."/>
            <person name="Tao H.-B."/>
            <person name="Huang X.-M."/>
        </authorList>
    </citation>
    <scope>NUCLEOTIDE SEQUENCE [LARGE SCALE GENOMIC DNA]</scope>
    <source>
        <strain evidence="5">DM20194951</strain>
    </source>
</reference>
<dbReference type="RefSeq" id="WP_313792492.1">
    <property type="nucleotide sequence ID" value="NZ_CP102453.1"/>
</dbReference>
<evidence type="ECO:0000259" key="3">
    <source>
        <dbReference type="Pfam" id="PF08279"/>
    </source>
</evidence>
<dbReference type="Gene3D" id="1.10.10.10">
    <property type="entry name" value="Winged helix-like DNA-binding domain superfamily/Winged helix DNA-binding domain"/>
    <property type="match status" value="1"/>
</dbReference>
<dbReference type="EMBL" id="CP102453">
    <property type="protein sequence ID" value="UUX32992.1"/>
    <property type="molecule type" value="Genomic_DNA"/>
</dbReference>
<dbReference type="Pfam" id="PF03099">
    <property type="entry name" value="BPL_LplA_LipB"/>
    <property type="match status" value="1"/>
</dbReference>
<dbReference type="InterPro" id="IPR036390">
    <property type="entry name" value="WH_DNA-bd_sf"/>
</dbReference>
<organism evidence="4 5">
    <name type="scientific">Fundicoccus culcitae</name>
    <dbReference type="NCBI Taxonomy" id="2969821"/>
    <lineage>
        <taxon>Bacteria</taxon>
        <taxon>Bacillati</taxon>
        <taxon>Bacillota</taxon>
        <taxon>Bacilli</taxon>
        <taxon>Lactobacillales</taxon>
        <taxon>Aerococcaceae</taxon>
        <taxon>Fundicoccus</taxon>
    </lineage>
</organism>